<accession>A0A917H9I0</accession>
<reference evidence="3" key="2">
    <citation type="submission" date="2020-09" db="EMBL/GenBank/DDBJ databases">
        <authorList>
            <person name="Sun Q."/>
            <person name="Zhou Y."/>
        </authorList>
    </citation>
    <scope>NUCLEOTIDE SEQUENCE</scope>
    <source>
        <strain evidence="3">CGMCC 1.12754</strain>
    </source>
</reference>
<dbReference type="SUPFAM" id="SSF46767">
    <property type="entry name" value="Methylated DNA-protein cysteine methyltransferase, C-terminal domain"/>
    <property type="match status" value="1"/>
</dbReference>
<reference evidence="3" key="1">
    <citation type="journal article" date="2014" name="Int. J. Syst. Evol. Microbiol.">
        <title>Complete genome sequence of Corynebacterium casei LMG S-19264T (=DSM 44701T), isolated from a smear-ripened cheese.</title>
        <authorList>
            <consortium name="US DOE Joint Genome Institute (JGI-PGF)"/>
            <person name="Walter F."/>
            <person name="Albersmeier A."/>
            <person name="Kalinowski J."/>
            <person name="Ruckert C."/>
        </authorList>
    </citation>
    <scope>NUCLEOTIDE SEQUENCE</scope>
    <source>
        <strain evidence="3">CGMCC 1.12754</strain>
    </source>
</reference>
<keyword evidence="4" id="KW-1185">Reference proteome</keyword>
<evidence type="ECO:0000313" key="4">
    <source>
        <dbReference type="Proteomes" id="UP000622860"/>
    </source>
</evidence>
<evidence type="ECO:0000256" key="1">
    <source>
        <dbReference type="ARBA" id="ARBA00022763"/>
    </source>
</evidence>
<sequence length="100" mass="11371">MKPFTANVIDILKQIPKGTVMTYGQVAKMAGSPRGARQVVRVLHTMSRKHRLPWHRVVNRNGQIVLKDDEGAMNQKWLLEDEGVKVSETGRVDLDVYGFR</sequence>
<dbReference type="Pfam" id="PF01035">
    <property type="entry name" value="DNA_binding_1"/>
    <property type="match status" value="1"/>
</dbReference>
<dbReference type="CDD" id="cd06445">
    <property type="entry name" value="ATase"/>
    <property type="match status" value="1"/>
</dbReference>
<evidence type="ECO:0000313" key="3">
    <source>
        <dbReference type="EMBL" id="GGG71925.1"/>
    </source>
</evidence>
<name>A0A917H9I0_9BACI</name>
<feature type="domain" description="Methylated-DNA-[protein]-cysteine S-methyltransferase DNA binding" evidence="2">
    <location>
        <begin position="3"/>
        <end position="84"/>
    </location>
</feature>
<dbReference type="PANTHER" id="PTHR42942">
    <property type="entry name" value="6-O-METHYLGUANINE DNA METHYLTRANSFERASE"/>
    <property type="match status" value="1"/>
</dbReference>
<dbReference type="PANTHER" id="PTHR42942:SF1">
    <property type="entry name" value="ALKYLTRANSFERASE-LIKE PROTEIN 1"/>
    <property type="match status" value="1"/>
</dbReference>
<dbReference type="AlphaFoldDB" id="A0A917H9I0"/>
<dbReference type="InterPro" id="IPR052520">
    <property type="entry name" value="ATL_DNA_repair"/>
</dbReference>
<comment type="caution">
    <text evidence="3">The sequence shown here is derived from an EMBL/GenBank/DDBJ whole genome shotgun (WGS) entry which is preliminary data.</text>
</comment>
<protein>
    <submittedName>
        <fullName evidence="3">Methylated-DNA--protein-cysteine methyltransferase</fullName>
    </submittedName>
</protein>
<dbReference type="GO" id="GO:0032259">
    <property type="term" value="P:methylation"/>
    <property type="evidence" value="ECO:0007669"/>
    <property type="project" value="UniProtKB-KW"/>
</dbReference>
<dbReference type="Proteomes" id="UP000622860">
    <property type="component" value="Unassembled WGS sequence"/>
</dbReference>
<dbReference type="InterPro" id="IPR036388">
    <property type="entry name" value="WH-like_DNA-bd_sf"/>
</dbReference>
<organism evidence="3 4">
    <name type="scientific">Virgibacillus oceani</name>
    <dbReference type="NCBI Taxonomy" id="1479511"/>
    <lineage>
        <taxon>Bacteria</taxon>
        <taxon>Bacillati</taxon>
        <taxon>Bacillota</taxon>
        <taxon>Bacilli</taxon>
        <taxon>Bacillales</taxon>
        <taxon>Bacillaceae</taxon>
        <taxon>Virgibacillus</taxon>
    </lineage>
</organism>
<dbReference type="Gene3D" id="1.10.10.10">
    <property type="entry name" value="Winged helix-like DNA-binding domain superfamily/Winged helix DNA-binding domain"/>
    <property type="match status" value="1"/>
</dbReference>
<dbReference type="GO" id="GO:0006281">
    <property type="term" value="P:DNA repair"/>
    <property type="evidence" value="ECO:0007669"/>
    <property type="project" value="InterPro"/>
</dbReference>
<dbReference type="InterPro" id="IPR014048">
    <property type="entry name" value="MethylDNA_cys_MeTrfase_DNA-bd"/>
</dbReference>
<evidence type="ECO:0000259" key="2">
    <source>
        <dbReference type="Pfam" id="PF01035"/>
    </source>
</evidence>
<keyword evidence="3" id="KW-0808">Transferase</keyword>
<dbReference type="GO" id="GO:0008168">
    <property type="term" value="F:methyltransferase activity"/>
    <property type="evidence" value="ECO:0007669"/>
    <property type="project" value="UniProtKB-KW"/>
</dbReference>
<dbReference type="InterPro" id="IPR036217">
    <property type="entry name" value="MethylDNA_cys_MeTrfase_DNAb"/>
</dbReference>
<dbReference type="EMBL" id="BMFR01000004">
    <property type="protein sequence ID" value="GGG71925.1"/>
    <property type="molecule type" value="Genomic_DNA"/>
</dbReference>
<dbReference type="NCBIfam" id="TIGR00589">
    <property type="entry name" value="ogt"/>
    <property type="match status" value="1"/>
</dbReference>
<keyword evidence="3" id="KW-0489">Methyltransferase</keyword>
<proteinExistence type="predicted"/>
<keyword evidence="1" id="KW-0227">DNA damage</keyword>
<dbReference type="RefSeq" id="WP_188454787.1">
    <property type="nucleotide sequence ID" value="NZ_BMFR01000004.1"/>
</dbReference>
<gene>
    <name evidence="3" type="ORF">GCM10011398_15320</name>
</gene>